<sequence>MCMLQYSRRVATNYGRPKLSAMAGSLVAMRGEEGFEKIPLVGASSSGYVWRRPIISTAFFGRHATLACALGGVSCRPLAVITPRWPWPFSKVQRPFQSLKHPQPSRQMRSRITGGMKCPDAFPTAANPARGAG</sequence>
<organism evidence="1">
    <name type="scientific">Cupriavidus necator</name>
    <name type="common">Alcaligenes eutrophus</name>
    <name type="synonym">Ralstonia eutropha</name>
    <dbReference type="NCBI Taxonomy" id="106590"/>
    <lineage>
        <taxon>Bacteria</taxon>
        <taxon>Pseudomonadati</taxon>
        <taxon>Pseudomonadota</taxon>
        <taxon>Betaproteobacteria</taxon>
        <taxon>Burkholderiales</taxon>
        <taxon>Burkholderiaceae</taxon>
        <taxon>Cupriavidus</taxon>
    </lineage>
</organism>
<protein>
    <submittedName>
        <fullName evidence="1">Uncharacterized protein</fullName>
    </submittedName>
</protein>
<proteinExistence type="predicted"/>
<accession>A0A1K0IMI9</accession>
<dbReference type="AlphaFoldDB" id="A0A1K0IMI9"/>
<evidence type="ECO:0000313" key="1">
    <source>
        <dbReference type="EMBL" id="SCU89246.1"/>
    </source>
</evidence>
<gene>
    <name evidence="1" type="ORF">CNECB9_4870046</name>
</gene>
<name>A0A1K0IMI9_CUPNE</name>
<dbReference type="EMBL" id="FMSH01000431">
    <property type="protein sequence ID" value="SCU89246.1"/>
    <property type="molecule type" value="Genomic_DNA"/>
</dbReference>
<reference evidence="1" key="1">
    <citation type="submission" date="2016-09" db="EMBL/GenBank/DDBJ databases">
        <authorList>
            <person name="Capua I."/>
            <person name="De Benedictis P."/>
            <person name="Joannis T."/>
            <person name="Lombin L.H."/>
            <person name="Cattoli G."/>
        </authorList>
    </citation>
    <scope>NUCLEOTIDE SEQUENCE</scope>
    <source>
        <strain evidence="1">B9</strain>
    </source>
</reference>